<dbReference type="Proteomes" id="UP000798662">
    <property type="component" value="Chromosome 2"/>
</dbReference>
<protein>
    <submittedName>
        <fullName evidence="1">Uncharacterized protein</fullName>
    </submittedName>
</protein>
<reference evidence="1" key="1">
    <citation type="submission" date="2019-11" db="EMBL/GenBank/DDBJ databases">
        <title>Nori genome reveals adaptations in red seaweeds to the harsh intertidal environment.</title>
        <authorList>
            <person name="Wang D."/>
            <person name="Mao Y."/>
        </authorList>
    </citation>
    <scope>NUCLEOTIDE SEQUENCE</scope>
    <source>
        <tissue evidence="1">Gametophyte</tissue>
    </source>
</reference>
<keyword evidence="2" id="KW-1185">Reference proteome</keyword>
<proteinExistence type="predicted"/>
<dbReference type="EMBL" id="CM020619">
    <property type="protein sequence ID" value="KAK1862991.1"/>
    <property type="molecule type" value="Genomic_DNA"/>
</dbReference>
<organism evidence="1 2">
    <name type="scientific">Pyropia yezoensis</name>
    <name type="common">Susabi-nori</name>
    <name type="synonym">Porphyra yezoensis</name>
    <dbReference type="NCBI Taxonomy" id="2788"/>
    <lineage>
        <taxon>Eukaryota</taxon>
        <taxon>Rhodophyta</taxon>
        <taxon>Bangiophyceae</taxon>
        <taxon>Bangiales</taxon>
        <taxon>Bangiaceae</taxon>
        <taxon>Pyropia</taxon>
    </lineage>
</organism>
<name>A0ACC3BZ66_PYRYE</name>
<evidence type="ECO:0000313" key="1">
    <source>
        <dbReference type="EMBL" id="KAK1862991.1"/>
    </source>
</evidence>
<gene>
    <name evidence="1" type="ORF">I4F81_005557</name>
</gene>
<sequence length="338" mass="31254">MATNGGAPPLLAITPGGIHFGEVALGATAPLRLAAAAGDAAAGGVAFKIKTTRPTRYCVRPNTGVVGGGLAVAVDVEVCVSELPDVGGGGGGSAGGLGRDKFLVQAARVPDGWAGEELGGTFWGAAAATSYKLRVSSGAGGGEPSRSGDSYRSAADAADPPPSTTVDAAAASAAAAAAATSAAAAAIAAAAATASAASAAEDLRRRQAVADAQEAQLTAALTTVRADVVGARGELARLVASTEVAAAAAAARVAAPRGEGGGGAGGGAASAAAPAAAAAAAPDATAETAAAAVAAAAAPPFSSESATVDPAAPQAGGVSFGVLAALCGVAAVAAKVAL</sequence>
<accession>A0ACC3BZ66</accession>
<comment type="caution">
    <text evidence="1">The sequence shown here is derived from an EMBL/GenBank/DDBJ whole genome shotgun (WGS) entry which is preliminary data.</text>
</comment>
<evidence type="ECO:0000313" key="2">
    <source>
        <dbReference type="Proteomes" id="UP000798662"/>
    </source>
</evidence>